<sequence>MSMSSPSIIFHQGLRCTKVPRRSAAVTSSTNLSTTSIALPDPTTSVDSSSSSSSTVSSTSTTSHATVPSDPETTEAAETPSPPPSGVDPVTTHLSQPVEGRHTATDGLTSSHDQGTQTTQASTFLAITAPPVTSTVGPPLATDSATPSAPGSPPAATSDGDSAQGLPTPSNNDDDAVQDSLRTLLGSVLGGVGFVLLVFLICLLLYRYRRRKTRGLWLDGSGEKRLLHPRESADSSTSLRHGYTHFMPNSSTPSLYHHFLGTLMSPGYVNSRPHIPSRHSDPFSDAGEMQSTRGSLNSLTDLLHDPFIDQLQSPIMPAARKDRSSHRTASSYLDPAQIESFQRPGIPHSASETSIPNSLGSTIILPGPHSAGSSLRRFSYHIGMTDAPTTTTTTAAPITRVSTRSDPFDLEVPANVMHRRSSGVLPGLAV</sequence>
<accession>A0A2I2FP81</accession>
<organism evidence="3 4">
    <name type="scientific">Aspergillus candidus</name>
    <dbReference type="NCBI Taxonomy" id="41067"/>
    <lineage>
        <taxon>Eukaryota</taxon>
        <taxon>Fungi</taxon>
        <taxon>Dikarya</taxon>
        <taxon>Ascomycota</taxon>
        <taxon>Pezizomycotina</taxon>
        <taxon>Eurotiomycetes</taxon>
        <taxon>Eurotiomycetidae</taxon>
        <taxon>Eurotiales</taxon>
        <taxon>Aspergillaceae</taxon>
        <taxon>Aspergillus</taxon>
        <taxon>Aspergillus subgen. Circumdati</taxon>
    </lineage>
</organism>
<keyword evidence="2" id="KW-0472">Membrane</keyword>
<dbReference type="STRING" id="41067.A0A2I2FP81"/>
<proteinExistence type="predicted"/>
<dbReference type="OrthoDB" id="4497412at2759"/>
<feature type="compositionally biased region" description="Polar residues" evidence="1">
    <location>
        <begin position="25"/>
        <end position="37"/>
    </location>
</feature>
<evidence type="ECO:0000256" key="2">
    <source>
        <dbReference type="SAM" id="Phobius"/>
    </source>
</evidence>
<dbReference type="AlphaFoldDB" id="A0A2I2FP81"/>
<dbReference type="EMBL" id="KZ559117">
    <property type="protein sequence ID" value="PLB42431.1"/>
    <property type="molecule type" value="Genomic_DNA"/>
</dbReference>
<name>A0A2I2FP81_ASPCN</name>
<protein>
    <recommendedName>
        <fullName evidence="5">Mid2 domain-containing protein</fullName>
    </recommendedName>
</protein>
<feature type="region of interest" description="Disordered" evidence="1">
    <location>
        <begin position="130"/>
        <end position="175"/>
    </location>
</feature>
<gene>
    <name evidence="3" type="ORF">BDW47DRAFT_635</name>
</gene>
<dbReference type="GeneID" id="36526652"/>
<keyword evidence="4" id="KW-1185">Reference proteome</keyword>
<evidence type="ECO:0000313" key="3">
    <source>
        <dbReference type="EMBL" id="PLB42431.1"/>
    </source>
</evidence>
<evidence type="ECO:0008006" key="5">
    <source>
        <dbReference type="Google" id="ProtNLM"/>
    </source>
</evidence>
<feature type="compositionally biased region" description="Low complexity" evidence="1">
    <location>
        <begin position="141"/>
        <end position="160"/>
    </location>
</feature>
<feature type="region of interest" description="Disordered" evidence="1">
    <location>
        <begin position="21"/>
        <end position="94"/>
    </location>
</feature>
<evidence type="ECO:0000256" key="1">
    <source>
        <dbReference type="SAM" id="MobiDB-lite"/>
    </source>
</evidence>
<evidence type="ECO:0000313" key="4">
    <source>
        <dbReference type="Proteomes" id="UP000234585"/>
    </source>
</evidence>
<dbReference type="Proteomes" id="UP000234585">
    <property type="component" value="Unassembled WGS sequence"/>
</dbReference>
<feature type="compositionally biased region" description="Low complexity" evidence="1">
    <location>
        <begin position="43"/>
        <end position="79"/>
    </location>
</feature>
<keyword evidence="2" id="KW-1133">Transmembrane helix</keyword>
<feature type="transmembrane region" description="Helical" evidence="2">
    <location>
        <begin position="184"/>
        <end position="206"/>
    </location>
</feature>
<keyword evidence="2" id="KW-0812">Transmembrane</keyword>
<dbReference type="RefSeq" id="XP_024676443.1">
    <property type="nucleotide sequence ID" value="XM_024819492.1"/>
</dbReference>
<reference evidence="3 4" key="1">
    <citation type="submission" date="2017-12" db="EMBL/GenBank/DDBJ databases">
        <authorList>
            <consortium name="DOE Joint Genome Institute"/>
            <person name="Haridas S."/>
            <person name="Kjaerbolling I."/>
            <person name="Vesth T.C."/>
            <person name="Frisvad J.C."/>
            <person name="Nybo J.L."/>
            <person name="Theobald S."/>
            <person name="Kuo A."/>
            <person name="Bowyer P."/>
            <person name="Matsuda Y."/>
            <person name="Mondo S."/>
            <person name="Lyhne E.K."/>
            <person name="Kogle M.E."/>
            <person name="Clum A."/>
            <person name="Lipzen A."/>
            <person name="Salamov A."/>
            <person name="Ngan C.Y."/>
            <person name="Daum C."/>
            <person name="Chiniquy J."/>
            <person name="Barry K."/>
            <person name="LaButti K."/>
            <person name="Simmons B.A."/>
            <person name="Magnuson J.K."/>
            <person name="Mortensen U.H."/>
            <person name="Larsen T.O."/>
            <person name="Grigoriev I.V."/>
            <person name="Baker S.E."/>
            <person name="Andersen M.R."/>
            <person name="Nordberg H.P."/>
            <person name="Cantor M.N."/>
            <person name="Hua S.X."/>
        </authorList>
    </citation>
    <scope>NUCLEOTIDE SEQUENCE [LARGE SCALE GENOMIC DNA]</scope>
    <source>
        <strain evidence="3 4">CBS 102.13</strain>
    </source>
</reference>